<evidence type="ECO:0000313" key="2">
    <source>
        <dbReference type="Proteomes" id="UP001236507"/>
    </source>
</evidence>
<dbReference type="Gene3D" id="1.10.30.50">
    <property type="match status" value="1"/>
</dbReference>
<reference evidence="1 2" key="1">
    <citation type="submission" date="2023-05" db="EMBL/GenBank/DDBJ databases">
        <title>Novel species of genus Flectobacillus isolated from stream in China.</title>
        <authorList>
            <person name="Lu H."/>
        </authorList>
    </citation>
    <scope>NUCLEOTIDE SEQUENCE [LARGE SCALE GENOMIC DNA]</scope>
    <source>
        <strain evidence="1 2">KCTC 42575</strain>
    </source>
</reference>
<proteinExistence type="predicted"/>
<gene>
    <name evidence="1" type="ORF">QM524_16830</name>
</gene>
<evidence type="ECO:0000313" key="1">
    <source>
        <dbReference type="EMBL" id="MDI9860884.1"/>
    </source>
</evidence>
<name>A0ABT6YBC1_9BACT</name>
<comment type="caution">
    <text evidence="1">The sequence shown here is derived from an EMBL/GenBank/DDBJ whole genome shotgun (WGS) entry which is preliminary data.</text>
</comment>
<dbReference type="EMBL" id="JASHIF010000014">
    <property type="protein sequence ID" value="MDI9860884.1"/>
    <property type="molecule type" value="Genomic_DNA"/>
</dbReference>
<accession>A0ABT6YBC1</accession>
<dbReference type="RefSeq" id="WP_283345458.1">
    <property type="nucleotide sequence ID" value="NZ_JASHIF010000014.1"/>
</dbReference>
<organism evidence="1 2">
    <name type="scientific">Flectobacillus roseus</name>
    <dbReference type="NCBI Taxonomy" id="502259"/>
    <lineage>
        <taxon>Bacteria</taxon>
        <taxon>Pseudomonadati</taxon>
        <taxon>Bacteroidota</taxon>
        <taxon>Cytophagia</taxon>
        <taxon>Cytophagales</taxon>
        <taxon>Flectobacillaceae</taxon>
        <taxon>Flectobacillus</taxon>
    </lineage>
</organism>
<evidence type="ECO:0008006" key="3">
    <source>
        <dbReference type="Google" id="ProtNLM"/>
    </source>
</evidence>
<sequence length="306" mass="35108">MRKVVKDLKNIPASLVSQEAIDSLQNIIDTRNNDLIKSDIYRGKYLKANGSKGDEVVEKLAKIYHGKCAYCEERTLIYIEHYRPKGRVQKAKHSGYFWLCYEWTNLLPTCHECNKIGGGKADQFPVSNKHLTYDDCLTNQQIDSVKIKATYLNSKEAPFLLHPEIDEPKDFLAFEIDANKNGVSMIGIDGIGGRGDKTISICNLNRQPLLLNRLNYINDYVNTKIKKLFAKLSKGSIPKETFREEMKELFQELDSHKTDEKRTFTLLRWFVMESADNFHKLAISSLPKNEQEVALAFFKAYKNGTL</sequence>
<dbReference type="Proteomes" id="UP001236507">
    <property type="component" value="Unassembled WGS sequence"/>
</dbReference>
<protein>
    <recommendedName>
        <fullName evidence="3">TIGR02646 family protein</fullName>
    </recommendedName>
</protein>
<keyword evidence="2" id="KW-1185">Reference proteome</keyword>